<reference evidence="2 3" key="1">
    <citation type="journal article" date="2011" name="J. Bacteriol.">
        <title>Draft Genome Sequence of Gordonia neofelifaecis NRRL B-59395, a Cholesterol-Degrading Actinomycete.</title>
        <authorList>
            <person name="Ge F."/>
            <person name="Li W."/>
            <person name="Chen G."/>
            <person name="Liu Y."/>
            <person name="Zhang G."/>
            <person name="Yong B."/>
            <person name="Wang Q."/>
            <person name="Wang N."/>
            <person name="Huang Z."/>
            <person name="Li W."/>
            <person name="Wang J."/>
            <person name="Wu C."/>
            <person name="Xie Q."/>
            <person name="Liu G."/>
        </authorList>
    </citation>
    <scope>NUCLEOTIDE SEQUENCE [LARGE SCALE GENOMIC DNA]</scope>
    <source>
        <strain evidence="2 3">NRRL B-59395</strain>
    </source>
</reference>
<accession>F1YIZ1</accession>
<evidence type="ECO:0008006" key="4">
    <source>
        <dbReference type="Google" id="ProtNLM"/>
    </source>
</evidence>
<evidence type="ECO:0000313" key="2">
    <source>
        <dbReference type="EMBL" id="EGD55438.1"/>
    </source>
</evidence>
<dbReference type="AlphaFoldDB" id="F1YIZ1"/>
<keyword evidence="1" id="KW-0732">Signal</keyword>
<organism evidence="2 3">
    <name type="scientific">Gordonia neofelifaecis NRRL B-59395</name>
    <dbReference type="NCBI Taxonomy" id="644548"/>
    <lineage>
        <taxon>Bacteria</taxon>
        <taxon>Bacillati</taxon>
        <taxon>Actinomycetota</taxon>
        <taxon>Actinomycetes</taxon>
        <taxon>Mycobacteriales</taxon>
        <taxon>Gordoniaceae</taxon>
        <taxon>Gordonia</taxon>
    </lineage>
</organism>
<feature type="signal peptide" evidence="1">
    <location>
        <begin position="1"/>
        <end position="31"/>
    </location>
</feature>
<comment type="caution">
    <text evidence="2">The sequence shown here is derived from an EMBL/GenBank/DDBJ whole genome shotgun (WGS) entry which is preliminary data.</text>
</comment>
<protein>
    <recommendedName>
        <fullName evidence="4">Secreted protein</fullName>
    </recommendedName>
</protein>
<name>F1YIZ1_9ACTN</name>
<sequence length="163" mass="17641">MPVRTARHRTLRSRLTAAAVAVGAVAASVVAGIGHADAVTKEYPLHDCINISPNIVDLPYMPTRVFVSDYAGTTYMQITYGSYWIGVGYDSVARLDWTNLTTNRKGTLIDKSWVRPPNTGVHNFTLPSRDFGPGKVKLTLSTVNRNALWAIPARSCGGVVVAP</sequence>
<dbReference type="Proteomes" id="UP000035065">
    <property type="component" value="Unassembled WGS sequence"/>
</dbReference>
<gene>
    <name evidence="2" type="ORF">SCNU_09271</name>
</gene>
<proteinExistence type="predicted"/>
<dbReference type="STRING" id="644548.SCNU_09271"/>
<evidence type="ECO:0000313" key="3">
    <source>
        <dbReference type="Proteomes" id="UP000035065"/>
    </source>
</evidence>
<dbReference type="EMBL" id="AEUD01000006">
    <property type="protein sequence ID" value="EGD55438.1"/>
    <property type="molecule type" value="Genomic_DNA"/>
</dbReference>
<feature type="chain" id="PRO_5038594625" description="Secreted protein" evidence="1">
    <location>
        <begin position="32"/>
        <end position="163"/>
    </location>
</feature>
<dbReference type="RefSeq" id="WP_009679086.1">
    <property type="nucleotide sequence ID" value="NZ_AEUD01000006.1"/>
</dbReference>
<keyword evidence="3" id="KW-1185">Reference proteome</keyword>
<dbReference type="eggNOG" id="ENOG50306R2">
    <property type="taxonomic scope" value="Bacteria"/>
</dbReference>
<dbReference type="OrthoDB" id="4373845at2"/>
<evidence type="ECO:0000256" key="1">
    <source>
        <dbReference type="SAM" id="SignalP"/>
    </source>
</evidence>